<dbReference type="HOGENOM" id="CLU_011171_4_0_1"/>
<dbReference type="GO" id="GO:0006298">
    <property type="term" value="P:mismatch repair"/>
    <property type="evidence" value="ECO:0007669"/>
    <property type="project" value="InterPro"/>
</dbReference>
<dbReference type="GeneID" id="20350097"/>
<organism evidence="5">
    <name type="scientific">Gaeumannomyces tritici (strain R3-111a-1)</name>
    <name type="common">Wheat and barley take-all root rot fungus</name>
    <name type="synonym">Gaeumannomyces graminis var. tritici</name>
    <dbReference type="NCBI Taxonomy" id="644352"/>
    <lineage>
        <taxon>Eukaryota</taxon>
        <taxon>Fungi</taxon>
        <taxon>Dikarya</taxon>
        <taxon>Ascomycota</taxon>
        <taxon>Pezizomycotina</taxon>
        <taxon>Sordariomycetes</taxon>
        <taxon>Sordariomycetidae</taxon>
        <taxon>Magnaporthales</taxon>
        <taxon>Magnaporthaceae</taxon>
        <taxon>Gaeumannomyces</taxon>
    </lineage>
</organism>
<reference evidence="7" key="1">
    <citation type="submission" date="2010-07" db="EMBL/GenBank/DDBJ databases">
        <title>The genome sequence of Gaeumannomyces graminis var. tritici strain R3-111a-1.</title>
        <authorList>
            <consortium name="The Broad Institute Genome Sequencing Platform"/>
            <person name="Ma L.-J."/>
            <person name="Dead R."/>
            <person name="Young S."/>
            <person name="Zeng Q."/>
            <person name="Koehrsen M."/>
            <person name="Alvarado L."/>
            <person name="Berlin A."/>
            <person name="Chapman S.B."/>
            <person name="Chen Z."/>
            <person name="Freedman E."/>
            <person name="Gellesch M."/>
            <person name="Goldberg J."/>
            <person name="Griggs A."/>
            <person name="Gujja S."/>
            <person name="Heilman E.R."/>
            <person name="Heiman D."/>
            <person name="Hepburn T."/>
            <person name="Howarth C."/>
            <person name="Jen D."/>
            <person name="Larson L."/>
            <person name="Mehta T."/>
            <person name="Neiman D."/>
            <person name="Pearson M."/>
            <person name="Roberts A."/>
            <person name="Saif S."/>
            <person name="Shea T."/>
            <person name="Shenoy N."/>
            <person name="Sisk P."/>
            <person name="Stolte C."/>
            <person name="Sykes S."/>
            <person name="Walk T."/>
            <person name="White J."/>
            <person name="Yandava C."/>
            <person name="Haas B."/>
            <person name="Nusbaum C."/>
            <person name="Birren B."/>
        </authorList>
    </citation>
    <scope>NUCLEOTIDE SEQUENCE [LARGE SCALE GENOMIC DNA]</scope>
    <source>
        <strain evidence="7">R3-111a-1</strain>
    </source>
</reference>
<feature type="region of interest" description="Disordered" evidence="3">
    <location>
        <begin position="366"/>
        <end position="385"/>
    </location>
</feature>
<feature type="region of interest" description="Disordered" evidence="3">
    <location>
        <begin position="517"/>
        <end position="727"/>
    </location>
</feature>
<feature type="domain" description="DNA mismatch repair protein S5" evidence="4">
    <location>
        <begin position="219"/>
        <end position="360"/>
    </location>
</feature>
<dbReference type="GO" id="GO:0030983">
    <property type="term" value="F:mismatched DNA binding"/>
    <property type="evidence" value="ECO:0007669"/>
    <property type="project" value="InterPro"/>
</dbReference>
<dbReference type="GO" id="GO:0032389">
    <property type="term" value="C:MutLalpha complex"/>
    <property type="evidence" value="ECO:0007669"/>
    <property type="project" value="TreeGrafter"/>
</dbReference>
<reference evidence="6" key="4">
    <citation type="journal article" date="2015" name="G3 (Bethesda)">
        <title>Genome sequences of three phytopathogenic species of the Magnaporthaceae family of fungi.</title>
        <authorList>
            <person name="Okagaki L.H."/>
            <person name="Nunes C.C."/>
            <person name="Sailsbery J."/>
            <person name="Clay B."/>
            <person name="Brown D."/>
            <person name="John T."/>
            <person name="Oh Y."/>
            <person name="Young N."/>
            <person name="Fitzgerald M."/>
            <person name="Haas B.J."/>
            <person name="Zeng Q."/>
            <person name="Young S."/>
            <person name="Adiconis X."/>
            <person name="Fan L."/>
            <person name="Levin J.Z."/>
            <person name="Mitchell T.K."/>
            <person name="Okubara P.A."/>
            <person name="Farman M.L."/>
            <person name="Kohn L.M."/>
            <person name="Birren B."/>
            <person name="Ma L.-J."/>
            <person name="Dean R.A."/>
        </authorList>
    </citation>
    <scope>NUCLEOTIDE SEQUENCE</scope>
    <source>
        <strain evidence="6">R3-111a-1</strain>
    </source>
</reference>
<accession>J3P801</accession>
<dbReference type="InterPro" id="IPR013507">
    <property type="entry name" value="DNA_mismatch_S5_2-like"/>
</dbReference>
<dbReference type="OrthoDB" id="10263226at2759"/>
<dbReference type="FunCoup" id="J3P801">
    <property type="interactions" value="66"/>
</dbReference>
<feature type="compositionally biased region" description="Low complexity" evidence="3">
    <location>
        <begin position="676"/>
        <end position="686"/>
    </location>
</feature>
<gene>
    <name evidence="6" type="primary">20350097</name>
    <name evidence="5" type="ORF">GGTG_09639</name>
</gene>
<dbReference type="InterPro" id="IPR038973">
    <property type="entry name" value="MutL/Mlh/Pms-like"/>
</dbReference>
<evidence type="ECO:0000256" key="3">
    <source>
        <dbReference type="SAM" id="MobiDB-lite"/>
    </source>
</evidence>
<dbReference type="GO" id="GO:0061982">
    <property type="term" value="P:meiosis I cell cycle process"/>
    <property type="evidence" value="ECO:0007669"/>
    <property type="project" value="UniProtKB-ARBA"/>
</dbReference>
<evidence type="ECO:0000256" key="1">
    <source>
        <dbReference type="ARBA" id="ARBA00006082"/>
    </source>
</evidence>
<dbReference type="eggNOG" id="KOG1978">
    <property type="taxonomic scope" value="Eukaryota"/>
</dbReference>
<dbReference type="Gene3D" id="3.30.565.10">
    <property type="entry name" value="Histidine kinase-like ATPase, C-terminal domain"/>
    <property type="match status" value="1"/>
</dbReference>
<sequence>MPILPLSQDTARLLRAHVVIATPLSIVKELVDNAIDAHASAVEVLISPNTVDRIEVRDNGGGVGPSDYEALGRHGHTSKLGGGLEELKALGGKSLGFRGEAIAAMCAVGRVTVTTRTAGEKMAAVFELLPAGKGALKPARKPTSVGTTLAVADVFARYPVRRKAAIKESRATLIKIKQLLAAYALVRPCLKVSLKELGSSSSSPWSYSPRPGSGTKEAALSLFGRDLAAQCVESSSLTPFTHVCSENAMEEIVRIEALIPGPNADLAKISKGSFLAVDSRPVSSARGTFKKIVSSFKRHLRHCTDMTSNTALKDPFIALNILCPTGSYDVNLEPAKDDVLFVDEQAILRACEMIFERAYKAREPVGDRQGLAGRGGRETRDEVDLCSSEAFERAQTSTSKGLHSGADRSETEDDPTPDKRHRKTIITTASDPGDRGRPQSIADSSERSRDSVAPSTLQLVARRALNWAVNMDADEINEDDSPAKETGSSTPPTEDDEASQYLEGVNPWMLAKMNAATRRPHPSAPVVSGSHPSARLGPPPTPIARDIPREESLEDEDISPDDSVSVVQDLAVPGSRHPFGPRTVQTQAPVPGGPFRAPLPRGGRQQQPQRSSTQQVDTSSALWMPTQSQAETRARARVAARHGQGKSTGARGSLQQIRLPSWNPARPSRAREQGGTTSAAPSSSPSTRRDEAAADRELLESTRMGLPRPPSLPRRENRRNTTPLPSFTSAWTVLNKIAHREADTPVASNRTKDGRKCHAHAREQPPMVAQRSELDGPPAHLDTLDDNGFLELPTKDTLGLVMWADTGSLEHLSQGCRLSNVDNYMLTGTIQYGLRIIDAVSKARIEKFLRHQLADTHGSERIAGCNVKVNLGEAMT</sequence>
<feature type="compositionally biased region" description="Basic residues" evidence="3">
    <location>
        <begin position="635"/>
        <end position="644"/>
    </location>
</feature>
<dbReference type="InterPro" id="IPR036890">
    <property type="entry name" value="HATPase_C_sf"/>
</dbReference>
<dbReference type="AlphaFoldDB" id="J3P801"/>
<dbReference type="Pfam" id="PF13589">
    <property type="entry name" value="HATPase_c_3"/>
    <property type="match status" value="1"/>
</dbReference>
<dbReference type="FunFam" id="3.30.565.10:FF:000017">
    <property type="entry name" value="PMS1 homolog 1, mismatch repair system component"/>
    <property type="match status" value="1"/>
</dbReference>
<feature type="region of interest" description="Disordered" evidence="3">
    <location>
        <begin position="391"/>
        <end position="455"/>
    </location>
</feature>
<keyword evidence="7" id="KW-1185">Reference proteome</keyword>
<dbReference type="EnsemblFungi" id="EJT72784">
    <property type="protein sequence ID" value="EJT72784"/>
    <property type="gene ID" value="GGTG_09639"/>
</dbReference>
<dbReference type="InterPro" id="IPR014721">
    <property type="entry name" value="Ribsml_uS5_D2-typ_fold_subgr"/>
</dbReference>
<reference evidence="5" key="2">
    <citation type="submission" date="2010-07" db="EMBL/GenBank/DDBJ databases">
        <authorList>
            <consortium name="The Broad Institute Genome Sequencing Platform"/>
            <consortium name="Broad Institute Genome Sequencing Center for Infectious Disease"/>
            <person name="Ma L.-J."/>
            <person name="Dead R."/>
            <person name="Young S."/>
            <person name="Zeng Q."/>
            <person name="Koehrsen M."/>
            <person name="Alvarado L."/>
            <person name="Berlin A."/>
            <person name="Chapman S.B."/>
            <person name="Chen Z."/>
            <person name="Freedman E."/>
            <person name="Gellesch M."/>
            <person name="Goldberg J."/>
            <person name="Griggs A."/>
            <person name="Gujja S."/>
            <person name="Heilman E.R."/>
            <person name="Heiman D."/>
            <person name="Hepburn T."/>
            <person name="Howarth C."/>
            <person name="Jen D."/>
            <person name="Larson L."/>
            <person name="Mehta T."/>
            <person name="Neiman D."/>
            <person name="Pearson M."/>
            <person name="Roberts A."/>
            <person name="Saif S."/>
            <person name="Shea T."/>
            <person name="Shenoy N."/>
            <person name="Sisk P."/>
            <person name="Stolte C."/>
            <person name="Sykes S."/>
            <person name="Walk T."/>
            <person name="White J."/>
            <person name="Yandava C."/>
            <person name="Haas B."/>
            <person name="Nusbaum C."/>
            <person name="Birren B."/>
        </authorList>
    </citation>
    <scope>NUCLEOTIDE SEQUENCE</scope>
    <source>
        <strain evidence="5">R3-111a-1</strain>
    </source>
</reference>
<reference evidence="5" key="3">
    <citation type="submission" date="2010-09" db="EMBL/GenBank/DDBJ databases">
        <title>Annotation of Gaeumannomyces graminis var. tritici R3-111a-1.</title>
        <authorList>
            <consortium name="The Broad Institute Genome Sequencing Platform"/>
            <person name="Ma L.-J."/>
            <person name="Dead R."/>
            <person name="Young S.K."/>
            <person name="Zeng Q."/>
            <person name="Gargeya S."/>
            <person name="Fitzgerald M."/>
            <person name="Haas B."/>
            <person name="Abouelleil A."/>
            <person name="Alvarado L."/>
            <person name="Arachchi H.M."/>
            <person name="Berlin A."/>
            <person name="Brown A."/>
            <person name="Chapman S.B."/>
            <person name="Chen Z."/>
            <person name="Dunbar C."/>
            <person name="Freedman E."/>
            <person name="Gearin G."/>
            <person name="Gellesch M."/>
            <person name="Goldberg J."/>
            <person name="Griggs A."/>
            <person name="Gujja S."/>
            <person name="Heiman D."/>
            <person name="Howarth C."/>
            <person name="Larson L."/>
            <person name="Lui A."/>
            <person name="MacDonald P.J.P."/>
            <person name="Mehta T."/>
            <person name="Montmayeur A."/>
            <person name="Murphy C."/>
            <person name="Neiman D."/>
            <person name="Pearson M."/>
            <person name="Priest M."/>
            <person name="Roberts A."/>
            <person name="Saif S."/>
            <person name="Shea T."/>
            <person name="Shenoy N."/>
            <person name="Sisk P."/>
            <person name="Stolte C."/>
            <person name="Sykes S."/>
            <person name="Yandava C."/>
            <person name="Wortman J."/>
            <person name="Nusbaum C."/>
            <person name="Birren B."/>
        </authorList>
    </citation>
    <scope>NUCLEOTIDE SEQUENCE</scope>
    <source>
        <strain evidence="5">R3-111a-1</strain>
    </source>
</reference>
<dbReference type="Proteomes" id="UP000006039">
    <property type="component" value="Unassembled WGS sequence"/>
</dbReference>
<feature type="compositionally biased region" description="Low complexity" evidence="3">
    <location>
        <begin position="600"/>
        <end position="615"/>
    </location>
</feature>
<feature type="region of interest" description="Disordered" evidence="3">
    <location>
        <begin position="473"/>
        <end position="498"/>
    </location>
</feature>
<dbReference type="PANTHER" id="PTHR10073">
    <property type="entry name" value="DNA MISMATCH REPAIR PROTEIN MLH, PMS, MUTL"/>
    <property type="match status" value="1"/>
</dbReference>
<dbReference type="GO" id="GO:0140664">
    <property type="term" value="F:ATP-dependent DNA damage sensor activity"/>
    <property type="evidence" value="ECO:0007669"/>
    <property type="project" value="InterPro"/>
</dbReference>
<feature type="compositionally biased region" description="Polar residues" evidence="3">
    <location>
        <begin position="616"/>
        <end position="631"/>
    </location>
</feature>
<proteinExistence type="inferred from homology"/>
<evidence type="ECO:0000313" key="7">
    <source>
        <dbReference type="Proteomes" id="UP000006039"/>
    </source>
</evidence>
<comment type="similarity">
    <text evidence="1">Belongs to the DNA mismatch repair MutL/HexB family.</text>
</comment>
<feature type="compositionally biased region" description="Basic and acidic residues" evidence="3">
    <location>
        <begin position="687"/>
        <end position="700"/>
    </location>
</feature>
<dbReference type="SUPFAM" id="SSF55874">
    <property type="entry name" value="ATPase domain of HSP90 chaperone/DNA topoisomerase II/histidine kinase"/>
    <property type="match status" value="1"/>
</dbReference>
<evidence type="ECO:0000313" key="5">
    <source>
        <dbReference type="EMBL" id="EJT72784.1"/>
    </source>
</evidence>
<dbReference type="SUPFAM" id="SSF54211">
    <property type="entry name" value="Ribosomal protein S5 domain 2-like"/>
    <property type="match status" value="1"/>
</dbReference>
<dbReference type="Gene3D" id="3.30.230.10">
    <property type="match status" value="1"/>
</dbReference>
<evidence type="ECO:0000259" key="4">
    <source>
        <dbReference type="SMART" id="SM01340"/>
    </source>
</evidence>
<evidence type="ECO:0000313" key="6">
    <source>
        <dbReference type="EnsemblFungi" id="EJT72784"/>
    </source>
</evidence>
<dbReference type="EMBL" id="GL385399">
    <property type="protein sequence ID" value="EJT72784.1"/>
    <property type="molecule type" value="Genomic_DNA"/>
</dbReference>
<keyword evidence="2" id="KW-0227">DNA damage</keyword>
<dbReference type="PANTHER" id="PTHR10073:SF41">
    <property type="entry name" value="MISMATCH REPAIR PROTEIN, PUTATIVE (AFU_ORTHOLOGUE AFUA_8G05820)-RELATED"/>
    <property type="match status" value="1"/>
</dbReference>
<dbReference type="SMART" id="SM01340">
    <property type="entry name" value="DNA_mis_repair"/>
    <property type="match status" value="1"/>
</dbReference>
<dbReference type="STRING" id="644352.J3P801"/>
<dbReference type="Pfam" id="PF01119">
    <property type="entry name" value="DNA_mis_repair"/>
    <property type="match status" value="1"/>
</dbReference>
<reference evidence="6" key="5">
    <citation type="submission" date="2018-04" db="UniProtKB">
        <authorList>
            <consortium name="EnsemblFungi"/>
        </authorList>
    </citation>
    <scope>IDENTIFICATION</scope>
    <source>
        <strain evidence="6">R3-111a-1</strain>
    </source>
</reference>
<protein>
    <recommendedName>
        <fullName evidence="4">DNA mismatch repair protein S5 domain-containing protein</fullName>
    </recommendedName>
</protein>
<dbReference type="GO" id="GO:0005524">
    <property type="term" value="F:ATP binding"/>
    <property type="evidence" value="ECO:0007669"/>
    <property type="project" value="InterPro"/>
</dbReference>
<dbReference type="GO" id="GO:0016887">
    <property type="term" value="F:ATP hydrolysis activity"/>
    <property type="evidence" value="ECO:0007669"/>
    <property type="project" value="InterPro"/>
</dbReference>
<dbReference type="InterPro" id="IPR020568">
    <property type="entry name" value="Ribosomal_Su5_D2-typ_SF"/>
</dbReference>
<name>J3P801_GAET3</name>
<dbReference type="RefSeq" id="XP_009225758.1">
    <property type="nucleotide sequence ID" value="XM_009227494.1"/>
</dbReference>
<evidence type="ECO:0000256" key="2">
    <source>
        <dbReference type="ARBA" id="ARBA00022763"/>
    </source>
</evidence>
<dbReference type="VEuPathDB" id="FungiDB:GGTG_09639"/>